<keyword evidence="4" id="KW-1185">Reference proteome</keyword>
<dbReference type="PANTHER" id="PTHR13473">
    <property type="entry name" value="MITOCHONDRIAL RIBOSOMAL PROTEIN L48"/>
    <property type="match status" value="1"/>
</dbReference>
<accession>A0A914CLI2</accession>
<dbReference type="GO" id="GO:1990904">
    <property type="term" value="C:ribonucleoprotein complex"/>
    <property type="evidence" value="ECO:0007669"/>
    <property type="project" value="UniProtKB-KW"/>
</dbReference>
<dbReference type="InterPro" id="IPR027486">
    <property type="entry name" value="Ribosomal_uS10_dom"/>
</dbReference>
<reference evidence="5" key="1">
    <citation type="submission" date="2022-11" db="UniProtKB">
        <authorList>
            <consortium name="WormBaseParasite"/>
        </authorList>
    </citation>
    <scope>IDENTIFICATION</scope>
</reference>
<keyword evidence="1" id="KW-0689">Ribosomal protein</keyword>
<dbReference type="InterPro" id="IPR027487">
    <property type="entry name" value="Ribosomal_mL48"/>
</dbReference>
<dbReference type="InterPro" id="IPR036838">
    <property type="entry name" value="Ribosomal_uS10_dom_sf"/>
</dbReference>
<name>A0A914CLI2_9BILA</name>
<dbReference type="Proteomes" id="UP000887540">
    <property type="component" value="Unplaced"/>
</dbReference>
<dbReference type="AlphaFoldDB" id="A0A914CLI2"/>
<dbReference type="PANTHER" id="PTHR13473:SF0">
    <property type="entry name" value="LARGE RIBOSOMAL SUBUNIT PROTEIN ML48"/>
    <property type="match status" value="1"/>
</dbReference>
<evidence type="ECO:0000256" key="2">
    <source>
        <dbReference type="ARBA" id="ARBA00023274"/>
    </source>
</evidence>
<dbReference type="SUPFAM" id="SSF54999">
    <property type="entry name" value="Ribosomal protein S10"/>
    <property type="match status" value="1"/>
</dbReference>
<keyword evidence="2" id="KW-0687">Ribonucleoprotein</keyword>
<evidence type="ECO:0000256" key="1">
    <source>
        <dbReference type="ARBA" id="ARBA00022980"/>
    </source>
</evidence>
<sequence length="170" mass="19585">MEVEPKFEVIKTYNDYAAINIRMQSYDYAPLEVFQEYVERISTKMGFKVIESYPVAAQVTRATTLDNVTAQVDEDITFSYYDRVVRVEGVKTIHLPILALLLQAHAPIGTKITIKEHEKADEDFRYIPDWPLIAKERELALLDNPVYRKQIGWDRTGDELPNAPKGPPKK</sequence>
<dbReference type="Pfam" id="PF00338">
    <property type="entry name" value="Ribosomal_S10"/>
    <property type="match status" value="1"/>
</dbReference>
<evidence type="ECO:0000259" key="3">
    <source>
        <dbReference type="SMART" id="SM01403"/>
    </source>
</evidence>
<dbReference type="GO" id="GO:0005761">
    <property type="term" value="C:mitochondrial ribosome"/>
    <property type="evidence" value="ECO:0007669"/>
    <property type="project" value="InterPro"/>
</dbReference>
<organism evidence="4 5">
    <name type="scientific">Acrobeloides nanus</name>
    <dbReference type="NCBI Taxonomy" id="290746"/>
    <lineage>
        <taxon>Eukaryota</taxon>
        <taxon>Metazoa</taxon>
        <taxon>Ecdysozoa</taxon>
        <taxon>Nematoda</taxon>
        <taxon>Chromadorea</taxon>
        <taxon>Rhabditida</taxon>
        <taxon>Tylenchina</taxon>
        <taxon>Cephalobomorpha</taxon>
        <taxon>Cephaloboidea</taxon>
        <taxon>Cephalobidae</taxon>
        <taxon>Acrobeloides</taxon>
    </lineage>
</organism>
<proteinExistence type="predicted"/>
<protein>
    <submittedName>
        <fullName evidence="5">Ribosomal protein S10 domain-containing protein</fullName>
    </submittedName>
</protein>
<dbReference type="WBParaSite" id="ACRNAN_scaffold1213.g31076.t1">
    <property type="protein sequence ID" value="ACRNAN_scaffold1213.g31076.t1"/>
    <property type="gene ID" value="ACRNAN_scaffold1213.g31076"/>
</dbReference>
<evidence type="ECO:0000313" key="5">
    <source>
        <dbReference type="WBParaSite" id="ACRNAN_scaffold1213.g31076.t1"/>
    </source>
</evidence>
<dbReference type="SMART" id="SM01403">
    <property type="entry name" value="Ribosomal_S10"/>
    <property type="match status" value="1"/>
</dbReference>
<evidence type="ECO:0000313" key="4">
    <source>
        <dbReference type="Proteomes" id="UP000887540"/>
    </source>
</evidence>
<feature type="domain" description="Small ribosomal subunit protein uS10" evidence="3">
    <location>
        <begin position="20"/>
        <end position="115"/>
    </location>
</feature>